<feature type="domain" description="LamG-like jellyroll fold" evidence="4">
    <location>
        <begin position="128"/>
        <end position="277"/>
    </location>
</feature>
<dbReference type="Proteomes" id="UP001232063">
    <property type="component" value="Unassembled WGS sequence"/>
</dbReference>
<feature type="chain" id="PRO_5042260222" evidence="3">
    <location>
        <begin position="21"/>
        <end position="1851"/>
    </location>
</feature>
<keyword evidence="1 3" id="KW-0732">Signal</keyword>
<reference evidence="5" key="1">
    <citation type="submission" date="2023-05" db="EMBL/GenBank/DDBJ databases">
        <authorList>
            <person name="Zhang X."/>
        </authorList>
    </citation>
    <scope>NUCLEOTIDE SEQUENCE</scope>
    <source>
        <strain evidence="5">BD1B2-1</strain>
    </source>
</reference>
<evidence type="ECO:0000256" key="2">
    <source>
        <dbReference type="ARBA" id="ARBA00023157"/>
    </source>
</evidence>
<dbReference type="SUPFAM" id="SSF49899">
    <property type="entry name" value="Concanavalin A-like lectins/glucanases"/>
    <property type="match status" value="1"/>
</dbReference>
<dbReference type="InterPro" id="IPR013320">
    <property type="entry name" value="ConA-like_dom_sf"/>
</dbReference>
<evidence type="ECO:0000256" key="3">
    <source>
        <dbReference type="SAM" id="SignalP"/>
    </source>
</evidence>
<evidence type="ECO:0000313" key="5">
    <source>
        <dbReference type="EMBL" id="MDJ1503567.1"/>
    </source>
</evidence>
<dbReference type="InterPro" id="IPR045619">
    <property type="entry name" value="DUF6443"/>
</dbReference>
<dbReference type="InterPro" id="IPR006558">
    <property type="entry name" value="LamG-like"/>
</dbReference>
<comment type="caution">
    <text evidence="5">The sequence shown here is derived from an EMBL/GenBank/DDBJ whole genome shotgun (WGS) entry which is preliminary data.</text>
</comment>
<dbReference type="GO" id="GO:0005975">
    <property type="term" value="P:carbohydrate metabolic process"/>
    <property type="evidence" value="ECO:0007669"/>
    <property type="project" value="UniProtKB-ARBA"/>
</dbReference>
<dbReference type="Gene3D" id="2.180.10.10">
    <property type="entry name" value="RHS repeat-associated core"/>
    <property type="match status" value="2"/>
</dbReference>
<name>A0AAE3UHJ9_9BACT</name>
<feature type="signal peptide" evidence="3">
    <location>
        <begin position="1"/>
        <end position="20"/>
    </location>
</feature>
<protein>
    <submittedName>
        <fullName evidence="5">DUF6443 domain-containing protein</fullName>
    </submittedName>
</protein>
<keyword evidence="2" id="KW-1015">Disulfide bond</keyword>
<dbReference type="GO" id="GO:0004553">
    <property type="term" value="F:hydrolase activity, hydrolyzing O-glycosyl compounds"/>
    <property type="evidence" value="ECO:0007669"/>
    <property type="project" value="UniProtKB-ARBA"/>
</dbReference>
<dbReference type="Pfam" id="PF20041">
    <property type="entry name" value="DUF6443"/>
    <property type="match status" value="1"/>
</dbReference>
<gene>
    <name evidence="5" type="ORF">QNI22_23065</name>
</gene>
<keyword evidence="6" id="KW-1185">Reference proteome</keyword>
<evidence type="ECO:0000256" key="1">
    <source>
        <dbReference type="ARBA" id="ARBA00022729"/>
    </source>
</evidence>
<dbReference type="InterPro" id="IPR001791">
    <property type="entry name" value="Laminin_G"/>
</dbReference>
<dbReference type="EMBL" id="JASJOU010000008">
    <property type="protein sequence ID" value="MDJ1503567.1"/>
    <property type="molecule type" value="Genomic_DNA"/>
</dbReference>
<dbReference type="InterPro" id="IPR022385">
    <property type="entry name" value="Rhs_assc_core"/>
</dbReference>
<evidence type="ECO:0000313" key="6">
    <source>
        <dbReference type="Proteomes" id="UP001232063"/>
    </source>
</evidence>
<evidence type="ECO:0000259" key="4">
    <source>
        <dbReference type="SMART" id="SM00560"/>
    </source>
</evidence>
<dbReference type="CDD" id="cd00110">
    <property type="entry name" value="LamG"/>
    <property type="match status" value="1"/>
</dbReference>
<dbReference type="SMART" id="SM00560">
    <property type="entry name" value="LamGL"/>
    <property type="match status" value="1"/>
</dbReference>
<proteinExistence type="predicted"/>
<organism evidence="5 6">
    <name type="scientific">Xanthocytophaga agilis</name>
    <dbReference type="NCBI Taxonomy" id="3048010"/>
    <lineage>
        <taxon>Bacteria</taxon>
        <taxon>Pseudomonadati</taxon>
        <taxon>Bacteroidota</taxon>
        <taxon>Cytophagia</taxon>
        <taxon>Cytophagales</taxon>
        <taxon>Rhodocytophagaceae</taxon>
        <taxon>Xanthocytophaga</taxon>
    </lineage>
</organism>
<dbReference type="Gene3D" id="2.60.120.200">
    <property type="match status" value="1"/>
</dbReference>
<dbReference type="Pfam" id="PF13385">
    <property type="entry name" value="Laminin_G_3"/>
    <property type="match status" value="1"/>
</dbReference>
<dbReference type="NCBIfam" id="TIGR03696">
    <property type="entry name" value="Rhs_assc_core"/>
    <property type="match status" value="1"/>
</dbReference>
<sequence>MFRYCITCLLILGAGLLAKSQSIPKKNYIDHFQTPARGTQQVTLETGLTVPAGQSFEGQIVDAASGPNPIQPLRLDLSSTQEEIIEGECVNLSASVSHASGYNLLLDGIDDYIKVTDPSSKLAFDYTSSFTIEAWFKTTSAASVMLVSKMKNVAPYKGYDIYLMGGKVAVQLINTWPTNALMESTQLTYNDGKWHHVAWTYGGQGNVGSSEIYVDGVKQVTDTYVSNGQPTSTVSASIVDATASFTIGTRANSASPTYYFNGQLDEVRIWNLARSEQDIQNSYKKAIDPLTSGIQAYWRFDDQDIIQDLSVNKLASLMKNNIITVPSDLESLTPDFPLTWTASEGNLPAMDADGSYKICDLTANADNTPKVYTYIVTVTYNDGTPSETKTITVTVKPPLPALCLPKDKANYVIENTILVEGKTQPGDLSGLSAQQMSQKITFFDGIVRPIQIIQSQASPAGNDIIQPLAYDVHGREPRKYLSYTHPANCSENRFRPFNPDSYTSTEQYQFYQQQADIAHDIAPYAESIFENSPLNRVEEQGSEGDAWQPTDRATPANNKTLKTLTRTNTENEVRQWIYSSTGSATGNSFYPANTLTVTEATDEHGLKRISYTNEQKDVVCVKLEKTAGSGQYVSTQYVFDLVGNLRFVISPEAYNYLEDAADGSTAIAENEARANFEIRYEDAFTDKWLFAYVYDSQQRSSEAKVPGSGITYTVYDKADRVVLTQNARQRVENKWAFIKYDVHSHNILTGIYTHIAALSQPQMQQYLDQQYIDDPNDATDNADATRQHFESRSSENFASQYGYSNQAFPFTSLDILTVKYYDDYDFNRDGSADVVYQSVSADFESSAFVRLQGKETASKTKVLTVSTGTNTSDTKEWLLAIQYYDQYGRVIQTVSDNYPNGQDIVSSKYDFAGKVLKTQQNHTAQIDGVVVNQLEQQGFTRYDHAGRVKKIEMQIKGDMRKTLVAYEHNELGTIVRKRLGADLQKVDYTYTIRGWLHKVNDPALTELSDLFGMEIDYNSTDDGSIITPQWNGNISRVAWKSRTDEIARSYTYGYDGLNRLTAAAYQSNRTLEKFSLSGMTYDNNGNIRTLKRNNLLSTENNTAPTFGVVDELTYSYKGNGNRLRAVGDAATTTLVSAGFKDGFVQAGDETQEYNYDAVGNLISDKNKKISSIIYNVLNLPEKIIFDRAEPQADEVIENVYNAAGVKLLRRVYKVGNDGSESEVKMTYYIGGLVYEQGILQFVPQAEGRVLPPQVTGSQVWTYEYHYKDHLNSLRLAFREGKTRTREASMETFRIEQETAQWLNWTGTRNAEKANISVYPSSLYSAKLTSDKPLGPFTTIAVGKGDKVKITAYAYYQQSTSTGISINWANVISGLLSGVTTGGGSSAEVAKKQQNINLLGLGLSWMPGAMQKANVPKAYLQGILYDKSGKYVRTYREPVDVTSNNRWNDYSLPLTINTDLIDQDGTLQVMVVNESNVSVWFDDIKVEQKEALTVQENHYDPWGLDLAGIEKEGNPEHDWKYNGKELLSGEDNLNLDWSDYGARYYDAELGRWSVIDPLADRMRRFSPYSYAFDNPIRFIDPDGMAPSDGPGPFYSPYGENPYRGMDQLQRLQAWVKELFSDNRKVRTDAIQQGIDRIPGMQALKMVDKMATGQEVSWTERFFGYLDYASLAFGAAGSELSMASRGAVIAEETATITATEEVAATVVTKEPVSLQTMKIATRYDKGKAVHSLIGIEISPGETEWFHQGLRRGTSRVESGGLAIGPGRFSKMIGTPDNTYRFTTFKVPEQNAQAALKKAQSMVGPNIYNSLTNSCVTCATTVLEAAGYKPSPLILKPAQLESYAQKLQNTMPQW</sequence>
<accession>A0AAE3UHJ9</accession>